<dbReference type="Gene3D" id="2.40.50.40">
    <property type="match status" value="1"/>
</dbReference>
<reference evidence="4" key="1">
    <citation type="submission" date="2021-02" db="EMBL/GenBank/DDBJ databases">
        <authorList>
            <person name="Nowell W R."/>
        </authorList>
    </citation>
    <scope>NUCLEOTIDE SEQUENCE</scope>
</reference>
<name>A0A817U619_9BILA</name>
<evidence type="ECO:0000313" key="4">
    <source>
        <dbReference type="EMBL" id="CAF3325834.1"/>
    </source>
</evidence>
<keyword evidence="2" id="KW-0539">Nucleus</keyword>
<organism evidence="4 5">
    <name type="scientific">Rotaria socialis</name>
    <dbReference type="NCBI Taxonomy" id="392032"/>
    <lineage>
        <taxon>Eukaryota</taxon>
        <taxon>Metazoa</taxon>
        <taxon>Spiralia</taxon>
        <taxon>Gnathifera</taxon>
        <taxon>Rotifera</taxon>
        <taxon>Eurotatoria</taxon>
        <taxon>Bdelloidea</taxon>
        <taxon>Philodinida</taxon>
        <taxon>Philodinidae</taxon>
        <taxon>Rotaria</taxon>
    </lineage>
</organism>
<dbReference type="EMBL" id="CAJNYD010001244">
    <property type="protein sequence ID" value="CAF3325834.1"/>
    <property type="molecule type" value="Genomic_DNA"/>
</dbReference>
<evidence type="ECO:0000256" key="2">
    <source>
        <dbReference type="ARBA" id="ARBA00023242"/>
    </source>
</evidence>
<feature type="domain" description="Chromo" evidence="3">
    <location>
        <begin position="20"/>
        <end position="78"/>
    </location>
</feature>
<dbReference type="Pfam" id="PF00385">
    <property type="entry name" value="Chromo"/>
    <property type="match status" value="1"/>
</dbReference>
<dbReference type="InterPro" id="IPR051219">
    <property type="entry name" value="Heterochromatin_chromo-domain"/>
</dbReference>
<dbReference type="InterPro" id="IPR016197">
    <property type="entry name" value="Chromo-like_dom_sf"/>
</dbReference>
<evidence type="ECO:0000313" key="5">
    <source>
        <dbReference type="Proteomes" id="UP000663833"/>
    </source>
</evidence>
<dbReference type="Proteomes" id="UP000663833">
    <property type="component" value="Unassembled WGS sequence"/>
</dbReference>
<comment type="subcellular location">
    <subcellularLocation>
        <location evidence="1">Nucleus</location>
    </subcellularLocation>
</comment>
<dbReference type="SMART" id="SM00298">
    <property type="entry name" value="CHROMO"/>
    <property type="match status" value="1"/>
</dbReference>
<proteinExistence type="predicted"/>
<dbReference type="PANTHER" id="PTHR22812">
    <property type="entry name" value="CHROMOBOX PROTEIN"/>
    <property type="match status" value="1"/>
</dbReference>
<evidence type="ECO:0000256" key="1">
    <source>
        <dbReference type="ARBA" id="ARBA00004123"/>
    </source>
</evidence>
<gene>
    <name evidence="4" type="ORF">LUA448_LOCUS10442</name>
</gene>
<dbReference type="SUPFAM" id="SSF54160">
    <property type="entry name" value="Chromo domain-like"/>
    <property type="match status" value="1"/>
</dbReference>
<dbReference type="InterPro" id="IPR023780">
    <property type="entry name" value="Chromo_domain"/>
</dbReference>
<comment type="caution">
    <text evidence="4">The sequence shown here is derived from an EMBL/GenBank/DDBJ whole genome shotgun (WGS) entry which is preliminary data.</text>
</comment>
<dbReference type="AlphaFoldDB" id="A0A817U619"/>
<dbReference type="InterPro" id="IPR000953">
    <property type="entry name" value="Chromo/chromo_shadow_dom"/>
</dbReference>
<dbReference type="GO" id="GO:0005634">
    <property type="term" value="C:nucleus"/>
    <property type="evidence" value="ECO:0007669"/>
    <property type="project" value="UniProtKB-SubCell"/>
</dbReference>
<protein>
    <recommendedName>
        <fullName evidence="3">Chromo domain-containing protein</fullName>
    </recommendedName>
</protein>
<dbReference type="PROSITE" id="PS50013">
    <property type="entry name" value="CHROMO_2"/>
    <property type="match status" value="1"/>
</dbReference>
<sequence>MTTIHEEKQQLLGINKDEMLIVQRIVDHRVRNGGKEFLIAWKGYPEERNTWEPQHNLDYPHLIEEYENSLLQQSRYMTNHSLSLLSNSIASYKFCEYDICHENNPHDNHTLLNFLRQHVPYFSGAENAREWFIKIDSKFSELKLSFQHRLDILPNFFTCDGIIWYSLNEEKFKCYTDFCRLFAFEYMKFEQFPRDATKQNSNQFSSLISPVVINDHVINDSSYYSNGPSVSFDQKRPMIRTYTDTSAPDFALKFYNSQTEKPVNTFNPTTSSVSLVPTQPISSSLLNPITNPPPHPTIKSLLDILQFIFDTKKCSITQTKICCTIETYRHPQPVLKSDVLFWQLRIDKTDYLITFFALFGVYQWTIFRQNTHPAQPVLPTDRPPTTNEFISDHFLKLMVINFVYVDALPGTPNVLLMLFS</sequence>
<evidence type="ECO:0000259" key="3">
    <source>
        <dbReference type="PROSITE" id="PS50013"/>
    </source>
</evidence>
<accession>A0A817U619</accession>